<evidence type="ECO:0000256" key="1">
    <source>
        <dbReference type="ARBA" id="ARBA00022614"/>
    </source>
</evidence>
<dbReference type="EMBL" id="JBHTLU010000041">
    <property type="protein sequence ID" value="MFD1224044.1"/>
    <property type="molecule type" value="Genomic_DNA"/>
</dbReference>
<dbReference type="RefSeq" id="WP_345589383.1">
    <property type="nucleotide sequence ID" value="NZ_BAABJG010000017.1"/>
</dbReference>
<evidence type="ECO:0000259" key="3">
    <source>
        <dbReference type="Pfam" id="PF07833"/>
    </source>
</evidence>
<proteinExistence type="predicted"/>
<dbReference type="InterPro" id="IPR012854">
    <property type="entry name" value="Cu_amine_oxidase-like_N"/>
</dbReference>
<dbReference type="Gene3D" id="3.30.457.10">
    <property type="entry name" value="Copper amine oxidase-like, N-terminal domain"/>
    <property type="match status" value="1"/>
</dbReference>
<organism evidence="4 5">
    <name type="scientific">Paenibacillus vulneris</name>
    <dbReference type="NCBI Taxonomy" id="1133364"/>
    <lineage>
        <taxon>Bacteria</taxon>
        <taxon>Bacillati</taxon>
        <taxon>Bacillota</taxon>
        <taxon>Bacilli</taxon>
        <taxon>Bacillales</taxon>
        <taxon>Paenibacillaceae</taxon>
        <taxon>Paenibacillus</taxon>
    </lineage>
</organism>
<dbReference type="SMART" id="SM00365">
    <property type="entry name" value="LRR_SD22"/>
    <property type="match status" value="4"/>
</dbReference>
<name>A0ABW3UX10_9BACL</name>
<reference evidence="5" key="1">
    <citation type="journal article" date="2019" name="Int. J. Syst. Evol. Microbiol.">
        <title>The Global Catalogue of Microorganisms (GCM) 10K type strain sequencing project: providing services to taxonomists for standard genome sequencing and annotation.</title>
        <authorList>
            <consortium name="The Broad Institute Genomics Platform"/>
            <consortium name="The Broad Institute Genome Sequencing Center for Infectious Disease"/>
            <person name="Wu L."/>
            <person name="Ma J."/>
        </authorList>
    </citation>
    <scope>NUCLEOTIDE SEQUENCE [LARGE SCALE GENOMIC DNA]</scope>
    <source>
        <strain evidence="5">CCUG 53270</strain>
    </source>
</reference>
<dbReference type="SUPFAM" id="SSF55383">
    <property type="entry name" value="Copper amine oxidase, domain N"/>
    <property type="match status" value="1"/>
</dbReference>
<gene>
    <name evidence="4" type="ORF">ACFQ4B_28375</name>
</gene>
<dbReference type="InterPro" id="IPR032675">
    <property type="entry name" value="LRR_dom_sf"/>
</dbReference>
<keyword evidence="1" id="KW-0433">Leucine-rich repeat</keyword>
<dbReference type="SUPFAM" id="SSF52058">
    <property type="entry name" value="L domain-like"/>
    <property type="match status" value="1"/>
</dbReference>
<dbReference type="PANTHER" id="PTHR46652:SF3">
    <property type="entry name" value="LEUCINE-RICH REPEAT-CONTAINING PROTEIN 9"/>
    <property type="match status" value="1"/>
</dbReference>
<protein>
    <submittedName>
        <fullName evidence="4">Stalk domain-containing protein</fullName>
    </submittedName>
</protein>
<evidence type="ECO:0000313" key="5">
    <source>
        <dbReference type="Proteomes" id="UP001597180"/>
    </source>
</evidence>
<dbReference type="PANTHER" id="PTHR46652">
    <property type="entry name" value="LEUCINE-RICH REPEAT AND IQ DOMAIN-CONTAINING PROTEIN 1-RELATED"/>
    <property type="match status" value="1"/>
</dbReference>
<comment type="caution">
    <text evidence="4">The sequence shown here is derived from an EMBL/GenBank/DDBJ whole genome shotgun (WGS) entry which is preliminary data.</text>
</comment>
<dbReference type="InterPro" id="IPR050836">
    <property type="entry name" value="SDS22/Internalin_LRR"/>
</dbReference>
<sequence>MKRWAWPALLAGLMLLLVIPLSEAHAEGKLIEDPVLEQAIKKQLNLDESEELTEEALLELTSLYPQEEGKVQSLKGLEHALNLKSLYAPNQEIKDLSPLKQLTEIKMLGLEHNQIENVCPLASLYQLQQLVISDNQISSIDCLAQNSHLTDLLIGNNQIEDITALAHLPLKWLSLSGNQIKDVQALEDHPTLQLVFLNNNQVQDIRPLASIKMLTTLYIENNPLHDEGKNILDELRRQGVTINQMPSMRSDPNEIIVKLDWKQISFDEAPFVENGITLVQLRPLFEALGLQIEWDERNQIVSGKKQGLQITLKVNDLTATVNGIQQQLPSAPKVKNGNLFVPVRFISEVMHYDMVWKETDKTINIYKDLREFKSLDNRWSFRAGHKWQTADAANSGTADVSAISLQGEGFLFWEDESVSKPVPSLTDYLASEISRTHYEPASKPEHLSINGLDSAYGSFIFNNGANQFKARMMVIQGKNSLYKFLLFVRETDFDESSTELLDIARTFQEIPTPEEKIAEKYKGKSAAERIHEIFAYYKEMGFFQSMDVNEVEKNFIDNYPNDFAADKDFDPYQDHTLYQRYADHFILQLDKSRVWMADTEADVGKGNQVYVKALQDWARISRGAFNPSDIVETWNTEEGPIKVQLNLNGEKVTLYPQYMNDFMDVGILKKINTKIAGSGYQFVVVYVDQQAFVTVLNEKELAQISKERFWPIEHF</sequence>
<dbReference type="Pfam" id="PF07833">
    <property type="entry name" value="Cu_amine_oxidN1"/>
    <property type="match status" value="1"/>
</dbReference>
<keyword evidence="5" id="KW-1185">Reference proteome</keyword>
<evidence type="ECO:0000256" key="2">
    <source>
        <dbReference type="ARBA" id="ARBA00022737"/>
    </source>
</evidence>
<dbReference type="Gene3D" id="3.80.10.10">
    <property type="entry name" value="Ribonuclease Inhibitor"/>
    <property type="match status" value="1"/>
</dbReference>
<feature type="domain" description="Copper amine oxidase-like N-terminal" evidence="3">
    <location>
        <begin position="260"/>
        <end position="365"/>
    </location>
</feature>
<dbReference type="InterPro" id="IPR001611">
    <property type="entry name" value="Leu-rich_rpt"/>
</dbReference>
<accession>A0ABW3UX10</accession>
<dbReference type="InterPro" id="IPR036582">
    <property type="entry name" value="Mao_N_sf"/>
</dbReference>
<dbReference type="Proteomes" id="UP001597180">
    <property type="component" value="Unassembled WGS sequence"/>
</dbReference>
<keyword evidence="2" id="KW-0677">Repeat</keyword>
<dbReference type="PROSITE" id="PS51450">
    <property type="entry name" value="LRR"/>
    <property type="match status" value="3"/>
</dbReference>
<evidence type="ECO:0000313" key="4">
    <source>
        <dbReference type="EMBL" id="MFD1224044.1"/>
    </source>
</evidence>
<dbReference type="Pfam" id="PF12799">
    <property type="entry name" value="LRR_4"/>
    <property type="match status" value="2"/>
</dbReference>
<dbReference type="InterPro" id="IPR025875">
    <property type="entry name" value="Leu-rich_rpt_4"/>
</dbReference>